<dbReference type="GO" id="GO:0005886">
    <property type="term" value="C:plasma membrane"/>
    <property type="evidence" value="ECO:0007669"/>
    <property type="project" value="TreeGrafter"/>
</dbReference>
<evidence type="ECO:0000256" key="2">
    <source>
        <dbReference type="ARBA" id="ARBA00004370"/>
    </source>
</evidence>
<dbReference type="FunFam" id="3.30.565.10:FF:000006">
    <property type="entry name" value="Sensor histidine kinase WalK"/>
    <property type="match status" value="1"/>
</dbReference>
<evidence type="ECO:0000259" key="11">
    <source>
        <dbReference type="PROSITE" id="PS50109"/>
    </source>
</evidence>
<dbReference type="PANTHER" id="PTHR45453:SF1">
    <property type="entry name" value="PHOSPHATE REGULON SENSOR PROTEIN PHOR"/>
    <property type="match status" value="1"/>
</dbReference>
<dbReference type="PROSITE" id="PS50109">
    <property type="entry name" value="HIS_KIN"/>
    <property type="match status" value="1"/>
</dbReference>
<keyword evidence="10" id="KW-1133">Transmembrane helix</keyword>
<evidence type="ECO:0000256" key="3">
    <source>
        <dbReference type="ARBA" id="ARBA00012438"/>
    </source>
</evidence>
<dbReference type="GO" id="GO:0004721">
    <property type="term" value="F:phosphoprotein phosphatase activity"/>
    <property type="evidence" value="ECO:0007669"/>
    <property type="project" value="TreeGrafter"/>
</dbReference>
<dbReference type="InterPro" id="IPR036890">
    <property type="entry name" value="HATPase_C_sf"/>
</dbReference>
<dbReference type="InterPro" id="IPR003660">
    <property type="entry name" value="HAMP_dom"/>
</dbReference>
<dbReference type="AlphaFoldDB" id="A0A9J6PAG2"/>
<sequence length="499" mass="57892">MKRWMFITFMIYILVFMTIMSAVQNYAMATNYYKNKSDILFDKVKKIEQSSIALNREERIKYLIGEISSFSLKTGNLFILLNENNKVLFSVDFNEWNNKEIFKGYPEEDQENSISDKQALALNISSELYKQITISSEPSYFVHEIDDMKMLYSLFTFKTGEKLIFFSGTESLEDVIASSFKFRFYLFNGGLILSFICIHFICKRLNHSLVIVTKSAERMANMDFTPIHEIDGPKEITILSKALNFLAQKLGQTIDQLNNTNEKLEKELLKKAKLENLRKRFLSDVSHELKTPITIIQSYAEALIDEVGDTEYYKEGIYDEANKMSRMVNELLELSKVESDEILFDFERINIITFVEDILKRIEPIALQNNSHFIFNTCEEDFYIMGEQIRIDQVVKNLLINAINYGKDGSPIKVGIIQYYNEIVLSVANLCDPISHEELNNIWDRFYKIDTSRQRKKTGTGLGLSIVKSIVEKHHGKCITEYSEGWINFKISLPKASNK</sequence>
<feature type="domain" description="HAMP" evidence="12">
    <location>
        <begin position="203"/>
        <end position="255"/>
    </location>
</feature>
<dbReference type="EC" id="2.7.13.3" evidence="3"/>
<comment type="catalytic activity">
    <reaction evidence="1">
        <text>ATP + protein L-histidine = ADP + protein N-phospho-L-histidine.</text>
        <dbReference type="EC" id="2.7.13.3"/>
    </reaction>
</comment>
<dbReference type="SUPFAM" id="SSF47384">
    <property type="entry name" value="Homodimeric domain of signal transducing histidine kinase"/>
    <property type="match status" value="1"/>
</dbReference>
<feature type="domain" description="Histidine kinase" evidence="11">
    <location>
        <begin position="284"/>
        <end position="497"/>
    </location>
</feature>
<keyword evidence="5" id="KW-0808">Transferase</keyword>
<evidence type="ECO:0000313" key="13">
    <source>
        <dbReference type="EMBL" id="MCM1992208.1"/>
    </source>
</evidence>
<dbReference type="Gene3D" id="1.10.287.130">
    <property type="match status" value="1"/>
</dbReference>
<comment type="subcellular location">
    <subcellularLocation>
        <location evidence="2">Membrane</location>
    </subcellularLocation>
</comment>
<evidence type="ECO:0000256" key="5">
    <source>
        <dbReference type="ARBA" id="ARBA00022679"/>
    </source>
</evidence>
<evidence type="ECO:0000256" key="10">
    <source>
        <dbReference type="SAM" id="Phobius"/>
    </source>
</evidence>
<dbReference type="PANTHER" id="PTHR45453">
    <property type="entry name" value="PHOSPHATE REGULON SENSOR PROTEIN PHOR"/>
    <property type="match status" value="1"/>
</dbReference>
<name>A0A9J6PAG2_9CLOT</name>
<gene>
    <name evidence="13" type="ORF">KDK92_21000</name>
</gene>
<keyword evidence="8 10" id="KW-0472">Membrane</keyword>
<dbReference type="Gene3D" id="3.30.565.10">
    <property type="entry name" value="Histidine kinase-like ATPase, C-terminal domain"/>
    <property type="match status" value="1"/>
</dbReference>
<evidence type="ECO:0000256" key="7">
    <source>
        <dbReference type="ARBA" id="ARBA00023012"/>
    </source>
</evidence>
<dbReference type="PRINTS" id="PR00344">
    <property type="entry name" value="BCTRLSENSOR"/>
</dbReference>
<dbReference type="SMART" id="SM00387">
    <property type="entry name" value="HATPase_c"/>
    <property type="match status" value="1"/>
</dbReference>
<dbReference type="SUPFAM" id="SSF55874">
    <property type="entry name" value="ATPase domain of HSP90 chaperone/DNA topoisomerase II/histidine kinase"/>
    <property type="match status" value="1"/>
</dbReference>
<keyword evidence="9" id="KW-0175">Coiled coil</keyword>
<feature type="coiled-coil region" evidence="9">
    <location>
        <begin position="247"/>
        <end position="277"/>
    </location>
</feature>
<reference evidence="13" key="1">
    <citation type="journal article" date="2021" name="mSystems">
        <title>Bacteria and Archaea Synergistically Convert Glycine Betaine to Biogenic Methane in the Formosa Cold Seep of the South China Sea.</title>
        <authorList>
            <person name="Li L."/>
            <person name="Zhang W."/>
            <person name="Zhang S."/>
            <person name="Song L."/>
            <person name="Sun Q."/>
            <person name="Zhang H."/>
            <person name="Xiang H."/>
            <person name="Dong X."/>
        </authorList>
    </citation>
    <scope>NUCLEOTIDE SEQUENCE</scope>
    <source>
        <strain evidence="13">ZWT</strain>
    </source>
</reference>
<evidence type="ECO:0000256" key="8">
    <source>
        <dbReference type="ARBA" id="ARBA00023136"/>
    </source>
</evidence>
<evidence type="ECO:0000256" key="6">
    <source>
        <dbReference type="ARBA" id="ARBA00022777"/>
    </source>
</evidence>
<evidence type="ECO:0000259" key="12">
    <source>
        <dbReference type="PROSITE" id="PS50885"/>
    </source>
</evidence>
<dbReference type="InterPro" id="IPR036097">
    <property type="entry name" value="HisK_dim/P_sf"/>
</dbReference>
<dbReference type="EMBL" id="JAGSOJ010000005">
    <property type="protein sequence ID" value="MCM1992208.1"/>
    <property type="molecule type" value="Genomic_DNA"/>
</dbReference>
<evidence type="ECO:0000313" key="14">
    <source>
        <dbReference type="Proteomes" id="UP001056429"/>
    </source>
</evidence>
<keyword evidence="6 13" id="KW-0418">Kinase</keyword>
<dbReference type="FunFam" id="1.10.287.130:FF:000001">
    <property type="entry name" value="Two-component sensor histidine kinase"/>
    <property type="match status" value="1"/>
</dbReference>
<evidence type="ECO:0000256" key="9">
    <source>
        <dbReference type="SAM" id="Coils"/>
    </source>
</evidence>
<dbReference type="InterPro" id="IPR004358">
    <property type="entry name" value="Sig_transdc_His_kin-like_C"/>
</dbReference>
<evidence type="ECO:0000256" key="1">
    <source>
        <dbReference type="ARBA" id="ARBA00000085"/>
    </source>
</evidence>
<proteinExistence type="predicted"/>
<comment type="caution">
    <text evidence="13">The sequence shown here is derived from an EMBL/GenBank/DDBJ whole genome shotgun (WGS) entry which is preliminary data.</text>
</comment>
<keyword evidence="7" id="KW-0902">Two-component regulatory system</keyword>
<dbReference type="Pfam" id="PF00512">
    <property type="entry name" value="HisKA"/>
    <property type="match status" value="1"/>
</dbReference>
<dbReference type="InterPro" id="IPR003661">
    <property type="entry name" value="HisK_dim/P_dom"/>
</dbReference>
<feature type="transmembrane region" description="Helical" evidence="10">
    <location>
        <begin position="184"/>
        <end position="201"/>
    </location>
</feature>
<reference evidence="13" key="2">
    <citation type="submission" date="2021-04" db="EMBL/GenBank/DDBJ databases">
        <authorList>
            <person name="Dong X."/>
        </authorList>
    </citation>
    <scope>NUCLEOTIDE SEQUENCE</scope>
    <source>
        <strain evidence="13">ZWT</strain>
    </source>
</reference>
<organism evidence="13 14">
    <name type="scientific">Oceanirhabdus seepicola</name>
    <dbReference type="NCBI Taxonomy" id="2828781"/>
    <lineage>
        <taxon>Bacteria</taxon>
        <taxon>Bacillati</taxon>
        <taxon>Bacillota</taxon>
        <taxon>Clostridia</taxon>
        <taxon>Eubacteriales</taxon>
        <taxon>Clostridiaceae</taxon>
        <taxon>Oceanirhabdus</taxon>
    </lineage>
</organism>
<dbReference type="PROSITE" id="PS50885">
    <property type="entry name" value="HAMP"/>
    <property type="match status" value="1"/>
</dbReference>
<dbReference type="RefSeq" id="WP_250861373.1">
    <property type="nucleotide sequence ID" value="NZ_JAGSOJ010000005.1"/>
</dbReference>
<dbReference type="InterPro" id="IPR050351">
    <property type="entry name" value="BphY/WalK/GraS-like"/>
</dbReference>
<evidence type="ECO:0000256" key="4">
    <source>
        <dbReference type="ARBA" id="ARBA00022553"/>
    </source>
</evidence>
<accession>A0A9J6PAG2</accession>
<dbReference type="InterPro" id="IPR005467">
    <property type="entry name" value="His_kinase_dom"/>
</dbReference>
<dbReference type="Pfam" id="PF02518">
    <property type="entry name" value="HATPase_c"/>
    <property type="match status" value="1"/>
</dbReference>
<dbReference type="SMART" id="SM00388">
    <property type="entry name" value="HisKA"/>
    <property type="match status" value="1"/>
</dbReference>
<dbReference type="Gene3D" id="6.10.340.10">
    <property type="match status" value="1"/>
</dbReference>
<dbReference type="InterPro" id="IPR003594">
    <property type="entry name" value="HATPase_dom"/>
</dbReference>
<dbReference type="Proteomes" id="UP001056429">
    <property type="component" value="Unassembled WGS sequence"/>
</dbReference>
<feature type="transmembrane region" description="Helical" evidence="10">
    <location>
        <begin position="6"/>
        <end position="27"/>
    </location>
</feature>
<dbReference type="CDD" id="cd00082">
    <property type="entry name" value="HisKA"/>
    <property type="match status" value="1"/>
</dbReference>
<keyword evidence="14" id="KW-1185">Reference proteome</keyword>
<keyword evidence="4" id="KW-0597">Phosphoprotein</keyword>
<dbReference type="GO" id="GO:0000155">
    <property type="term" value="F:phosphorelay sensor kinase activity"/>
    <property type="evidence" value="ECO:0007669"/>
    <property type="project" value="InterPro"/>
</dbReference>
<dbReference type="GO" id="GO:0016036">
    <property type="term" value="P:cellular response to phosphate starvation"/>
    <property type="evidence" value="ECO:0007669"/>
    <property type="project" value="TreeGrafter"/>
</dbReference>
<protein>
    <recommendedName>
        <fullName evidence="3">histidine kinase</fullName>
        <ecNumber evidence="3">2.7.13.3</ecNumber>
    </recommendedName>
</protein>
<keyword evidence="10" id="KW-0812">Transmembrane</keyword>